<feature type="region of interest" description="Disordered" evidence="1">
    <location>
        <begin position="213"/>
        <end position="257"/>
    </location>
</feature>
<sequence length="507" mass="54474">MDLVGSAGAGKMKFKACIAGRLSLNTDDSQANAKIEGRSQEKNTNGLERLLEIFTCPRREGKRPLEDELSKNVQSLYQGFDSQLSSDPGGLLTDSGPLKEDSKKRAIPLSEQLYGAYSPFSKSDTKHSPVLGITYGENGLDFVGPQIKRMGPYSFQTESGNLVQKLGSSLNKNGPAVMQEGPSPPVGYWGENFVNLVQDGKKLFEGVQNIRHPASQGAGHDVSPFSDSGFQKSAEVGRPAGPSYLPPPPPERAAPGAFDYGARWVPLRSLGSEGLPTDRGQNYQKALGEQRISPEETYDKIKGNEGRHYSGVVNPIEAESARIPEFPQAFRGDTEDAQDLSWPKQDGKSGSKGADPSPTGVSRNVSNTDIQLEVLKAGGEEHTSVQGLNEHTSVQGLNEHTSVQGLNEHTSIQGLNEHTSVQGLNENTSVQGPNEHTSVQGLNEHTSVQGLNEHPIIVVEKSENVVTLQAEPNGTPNPLQSFISNLVFDLMTLGEVKNDSAAVGTQN</sequence>
<keyword evidence="3" id="KW-1185">Reference proteome</keyword>
<accession>A0ABD0YRV3</accession>
<dbReference type="AlphaFoldDB" id="A0ABD0YRV3"/>
<gene>
    <name evidence="2" type="ORF">AAG570_002859</name>
</gene>
<evidence type="ECO:0000313" key="3">
    <source>
        <dbReference type="Proteomes" id="UP001558652"/>
    </source>
</evidence>
<evidence type="ECO:0000313" key="2">
    <source>
        <dbReference type="EMBL" id="KAL1122528.1"/>
    </source>
</evidence>
<reference evidence="2 3" key="1">
    <citation type="submission" date="2024-07" db="EMBL/GenBank/DDBJ databases">
        <title>Chromosome-level genome assembly of the water stick insect Ranatra chinensis (Heteroptera: Nepidae).</title>
        <authorList>
            <person name="Liu X."/>
        </authorList>
    </citation>
    <scope>NUCLEOTIDE SEQUENCE [LARGE SCALE GENOMIC DNA]</scope>
    <source>
        <strain evidence="2">Cailab_2021Rc</strain>
        <tissue evidence="2">Muscle</tissue>
    </source>
</reference>
<name>A0ABD0YRV3_9HEMI</name>
<dbReference type="EMBL" id="JBFDAA010000013">
    <property type="protein sequence ID" value="KAL1122528.1"/>
    <property type="molecule type" value="Genomic_DNA"/>
</dbReference>
<feature type="region of interest" description="Disordered" evidence="1">
    <location>
        <begin position="271"/>
        <end position="307"/>
    </location>
</feature>
<feature type="compositionally biased region" description="Basic and acidic residues" evidence="1">
    <location>
        <begin position="292"/>
        <end position="307"/>
    </location>
</feature>
<evidence type="ECO:0000256" key="1">
    <source>
        <dbReference type="SAM" id="MobiDB-lite"/>
    </source>
</evidence>
<feature type="region of interest" description="Disordered" evidence="1">
    <location>
        <begin position="332"/>
        <end position="367"/>
    </location>
</feature>
<proteinExistence type="predicted"/>
<protein>
    <submittedName>
        <fullName evidence="2">Uncharacterized protein</fullName>
    </submittedName>
</protein>
<comment type="caution">
    <text evidence="2">The sequence shown here is derived from an EMBL/GenBank/DDBJ whole genome shotgun (WGS) entry which is preliminary data.</text>
</comment>
<dbReference type="Proteomes" id="UP001558652">
    <property type="component" value="Unassembled WGS sequence"/>
</dbReference>
<organism evidence="2 3">
    <name type="scientific">Ranatra chinensis</name>
    <dbReference type="NCBI Taxonomy" id="642074"/>
    <lineage>
        <taxon>Eukaryota</taxon>
        <taxon>Metazoa</taxon>
        <taxon>Ecdysozoa</taxon>
        <taxon>Arthropoda</taxon>
        <taxon>Hexapoda</taxon>
        <taxon>Insecta</taxon>
        <taxon>Pterygota</taxon>
        <taxon>Neoptera</taxon>
        <taxon>Paraneoptera</taxon>
        <taxon>Hemiptera</taxon>
        <taxon>Heteroptera</taxon>
        <taxon>Panheteroptera</taxon>
        <taxon>Nepomorpha</taxon>
        <taxon>Nepidae</taxon>
        <taxon>Ranatrinae</taxon>
        <taxon>Ranatra</taxon>
    </lineage>
</organism>